<dbReference type="Gene3D" id="3.30.505.20">
    <property type="match status" value="1"/>
</dbReference>
<accession>A0A9Q2W3P5</accession>
<dbReference type="EMBL" id="JAHEWX010000001">
    <property type="protein sequence ID" value="MBT1540153.1"/>
    <property type="molecule type" value="Genomic_DNA"/>
</dbReference>
<dbReference type="AlphaFoldDB" id="A0A9Q2W3P5"/>
<sequence length="219" mass="21723">MNFRTQHQKPAARRVAAFAALPIVAALALTGCASDDSDDDTGSAGSGSVGSSATDSAGSGSGTGSSSPGAAAVGSNKALLAAVATARGEVGSGTVISVEQEQGASAYEVLVVTKDGTEHEVHTNADGTSVAGTPQTEAGDADDAAEHERFVAAADLSVKQAVDAFQDLHAGTVTELGLDDHVGTVVWEGDVLDSSGTKHSVRIDAGSGDVVTDRVDTDD</sequence>
<dbReference type="Gene3D" id="3.10.450.40">
    <property type="match status" value="1"/>
</dbReference>
<evidence type="ECO:0000259" key="3">
    <source>
        <dbReference type="Pfam" id="PF03413"/>
    </source>
</evidence>
<evidence type="ECO:0000313" key="4">
    <source>
        <dbReference type="EMBL" id="MBT1540153.1"/>
    </source>
</evidence>
<dbReference type="InterPro" id="IPR025711">
    <property type="entry name" value="PepSY"/>
</dbReference>
<proteinExistence type="predicted"/>
<protein>
    <submittedName>
        <fullName evidence="4">PepSY domain-containing protein</fullName>
    </submittedName>
</protein>
<feature type="signal peptide" evidence="2">
    <location>
        <begin position="1"/>
        <end position="28"/>
    </location>
</feature>
<comment type="caution">
    <text evidence="4">The sequence shown here is derived from an EMBL/GenBank/DDBJ whole genome shotgun (WGS) entry which is preliminary data.</text>
</comment>
<evidence type="ECO:0000256" key="2">
    <source>
        <dbReference type="SAM" id="SignalP"/>
    </source>
</evidence>
<feature type="compositionally biased region" description="Low complexity" evidence="1">
    <location>
        <begin position="49"/>
        <end position="71"/>
    </location>
</feature>
<feature type="chain" id="PRO_5040429551" evidence="2">
    <location>
        <begin position="29"/>
        <end position="219"/>
    </location>
</feature>
<feature type="region of interest" description="Disordered" evidence="1">
    <location>
        <begin position="34"/>
        <end position="71"/>
    </location>
</feature>
<keyword evidence="2" id="KW-0732">Signal</keyword>
<feature type="domain" description="PepSY" evidence="3">
    <location>
        <begin position="156"/>
        <end position="211"/>
    </location>
</feature>
<dbReference type="Pfam" id="PF03413">
    <property type="entry name" value="PepSY"/>
    <property type="match status" value="1"/>
</dbReference>
<evidence type="ECO:0000256" key="1">
    <source>
        <dbReference type="SAM" id="MobiDB-lite"/>
    </source>
</evidence>
<dbReference type="Proteomes" id="UP000709437">
    <property type="component" value="Unassembled WGS sequence"/>
</dbReference>
<gene>
    <name evidence="4" type="ORF">KK103_00105</name>
</gene>
<feature type="region of interest" description="Disordered" evidence="1">
    <location>
        <begin position="196"/>
        <end position="219"/>
    </location>
</feature>
<name>A0A9Q2W3P5_9MICO</name>
<dbReference type="PROSITE" id="PS51257">
    <property type="entry name" value="PROKAR_LIPOPROTEIN"/>
    <property type="match status" value="1"/>
</dbReference>
<organism evidence="4 5">
    <name type="scientific">Curtobacterium flaccumfaciens pv. flaccumfaciens</name>
    <dbReference type="NCBI Taxonomy" id="138532"/>
    <lineage>
        <taxon>Bacteria</taxon>
        <taxon>Bacillati</taxon>
        <taxon>Actinomycetota</taxon>
        <taxon>Actinomycetes</taxon>
        <taxon>Micrococcales</taxon>
        <taxon>Microbacteriaceae</taxon>
        <taxon>Curtobacterium</taxon>
    </lineage>
</organism>
<dbReference type="RefSeq" id="WP_214561916.1">
    <property type="nucleotide sequence ID" value="NZ_JAHEWX010000001.1"/>
</dbReference>
<evidence type="ECO:0000313" key="5">
    <source>
        <dbReference type="Proteomes" id="UP000709437"/>
    </source>
</evidence>
<reference evidence="4" key="1">
    <citation type="submission" date="2021-05" db="EMBL/GenBank/DDBJ databases">
        <title>Whole genome sequence of Curtobacterium flaccumfaciens pv. flaccumfaciens strain CFBP 3417.</title>
        <authorList>
            <person name="Osdaghi E."/>
            <person name="Taghouti G."/>
            <person name="Portier P."/>
            <person name="Fazliarab A."/>
            <person name="Taghavi S.M."/>
            <person name="Briand M."/>
            <person name="Le-Saux M."/>
            <person name="Jacques M.-A."/>
        </authorList>
    </citation>
    <scope>NUCLEOTIDE SEQUENCE</scope>
    <source>
        <strain evidence="4">CFBP 3417</strain>
    </source>
</reference>